<keyword evidence="2" id="KW-1185">Reference proteome</keyword>
<organism evidence="1 2">
    <name type="scientific">Methylomicrobium album BG8</name>
    <dbReference type="NCBI Taxonomy" id="686340"/>
    <lineage>
        <taxon>Bacteria</taxon>
        <taxon>Pseudomonadati</taxon>
        <taxon>Pseudomonadota</taxon>
        <taxon>Gammaproteobacteria</taxon>
        <taxon>Methylococcales</taxon>
        <taxon>Methylococcaceae</taxon>
        <taxon>Methylomicrobium</taxon>
    </lineage>
</organism>
<dbReference type="STRING" id="686340.Metal_2319"/>
<evidence type="ECO:0000313" key="2">
    <source>
        <dbReference type="Proteomes" id="UP000005090"/>
    </source>
</evidence>
<proteinExistence type="predicted"/>
<dbReference type="EMBL" id="CM001475">
    <property type="protein sequence ID" value="EIC30055.1"/>
    <property type="molecule type" value="Genomic_DNA"/>
</dbReference>
<sequence length="80" mass="8807">MKFFPSLFSTPATVRLEIEPNFLASLLASGHIHVADFRCLDLNSKQIVWKMLLSLAKSKLATARHGSKAVSTLSESTYPS</sequence>
<name>H8GGU2_METAL</name>
<dbReference type="AlphaFoldDB" id="H8GGU2"/>
<dbReference type="eggNOG" id="ENOG5031N2X">
    <property type="taxonomic scope" value="Bacteria"/>
</dbReference>
<reference evidence="1 2" key="1">
    <citation type="journal article" date="2013" name="Genome Announc.">
        <title>Genome Sequence of the Obligate Gammaproteobacterial Methanotroph Methylomicrobium album Strain BG8.</title>
        <authorList>
            <person name="Kits K.D."/>
            <person name="Kalyuzhnaya M.G."/>
            <person name="Klotz M.G."/>
            <person name="Jetten M.S."/>
            <person name="Op den Camp H.J."/>
            <person name="Vuilleumier S."/>
            <person name="Bringel F."/>
            <person name="Dispirito A.A."/>
            <person name="Murrell J.C."/>
            <person name="Bruce D."/>
            <person name="Cheng J.F."/>
            <person name="Copeland A."/>
            <person name="Goodwin L."/>
            <person name="Hauser L."/>
            <person name="Lajus A."/>
            <person name="Land M.L."/>
            <person name="Lapidus A."/>
            <person name="Lucas S."/>
            <person name="Medigue C."/>
            <person name="Pitluck S."/>
            <person name="Woyke T."/>
            <person name="Zeytun A."/>
            <person name="Stein L.Y."/>
        </authorList>
    </citation>
    <scope>NUCLEOTIDE SEQUENCE [LARGE SCALE GENOMIC DNA]</scope>
    <source>
        <strain evidence="1 2">BG8</strain>
    </source>
</reference>
<dbReference type="Proteomes" id="UP000005090">
    <property type="component" value="Chromosome"/>
</dbReference>
<accession>H8GGU2</accession>
<dbReference type="HOGENOM" id="CLU_198261_0_0_6"/>
<evidence type="ECO:0000313" key="1">
    <source>
        <dbReference type="EMBL" id="EIC30055.1"/>
    </source>
</evidence>
<gene>
    <name evidence="1" type="ORF">Metal_2319</name>
</gene>
<dbReference type="RefSeq" id="WP_005372417.1">
    <property type="nucleotide sequence ID" value="NZ_CM001475.1"/>
</dbReference>
<protein>
    <submittedName>
        <fullName evidence="1">Uncharacterized protein</fullName>
    </submittedName>
</protein>